<dbReference type="InterPro" id="IPR052727">
    <property type="entry name" value="Rab4/Rab5_effector"/>
</dbReference>
<dbReference type="AlphaFoldDB" id="A0A5E8B906"/>
<dbReference type="GO" id="GO:0008270">
    <property type="term" value="F:zinc ion binding"/>
    <property type="evidence" value="ECO:0007669"/>
    <property type="project" value="UniProtKB-KW"/>
</dbReference>
<dbReference type="InterPro" id="IPR036531">
    <property type="entry name" value="Rbsn_Rab-bd_sf"/>
</dbReference>
<dbReference type="Gene3D" id="3.30.40.10">
    <property type="entry name" value="Zinc/RING finger domain, C3HC4 (zinc finger)"/>
    <property type="match status" value="2"/>
</dbReference>
<evidence type="ECO:0000256" key="6">
    <source>
        <dbReference type="PROSITE-ProRule" id="PRU00091"/>
    </source>
</evidence>
<dbReference type="Pfam" id="PF01363">
    <property type="entry name" value="FYVE"/>
    <property type="match status" value="2"/>
</dbReference>
<reference evidence="9 10" key="1">
    <citation type="submission" date="2019-09" db="EMBL/GenBank/DDBJ databases">
        <authorList>
            <person name="Brejova B."/>
        </authorList>
    </citation>
    <scope>NUCLEOTIDE SEQUENCE [LARGE SCALE GENOMIC DNA]</scope>
</reference>
<evidence type="ECO:0000256" key="3">
    <source>
        <dbReference type="ARBA" id="ARBA00022771"/>
    </source>
</evidence>
<feature type="compositionally biased region" description="Polar residues" evidence="7">
    <location>
        <begin position="160"/>
        <end position="182"/>
    </location>
</feature>
<keyword evidence="5" id="KW-0234">DNA repair</keyword>
<feature type="region of interest" description="Disordered" evidence="7">
    <location>
        <begin position="1"/>
        <end position="88"/>
    </location>
</feature>
<dbReference type="SMART" id="SM00064">
    <property type="entry name" value="FYVE"/>
    <property type="match status" value="2"/>
</dbReference>
<evidence type="ECO:0000259" key="8">
    <source>
        <dbReference type="PROSITE" id="PS50178"/>
    </source>
</evidence>
<feature type="region of interest" description="Disordered" evidence="7">
    <location>
        <begin position="587"/>
        <end position="627"/>
    </location>
</feature>
<dbReference type="RefSeq" id="XP_031852277.1">
    <property type="nucleotide sequence ID" value="XM_031996386.1"/>
</dbReference>
<dbReference type="PROSITE" id="PS50178">
    <property type="entry name" value="ZF_FYVE"/>
    <property type="match status" value="1"/>
</dbReference>
<dbReference type="InterPro" id="IPR011011">
    <property type="entry name" value="Znf_FYVE_PHD"/>
</dbReference>
<dbReference type="InterPro" id="IPR013087">
    <property type="entry name" value="Znf_C2H2_type"/>
</dbReference>
<feature type="domain" description="FYVE-type" evidence="8">
    <location>
        <begin position="348"/>
        <end position="461"/>
    </location>
</feature>
<dbReference type="SUPFAM" id="SSF57903">
    <property type="entry name" value="FYVE/PHD zinc finger"/>
    <property type="match status" value="2"/>
</dbReference>
<dbReference type="OrthoDB" id="166134at2759"/>
<evidence type="ECO:0000256" key="4">
    <source>
        <dbReference type="ARBA" id="ARBA00022833"/>
    </source>
</evidence>
<evidence type="ECO:0000256" key="5">
    <source>
        <dbReference type="ARBA" id="ARBA00023204"/>
    </source>
</evidence>
<protein>
    <recommendedName>
        <fullName evidence="8">FYVE-type domain-containing protein</fullName>
    </recommendedName>
</protein>
<feature type="compositionally biased region" description="Low complexity" evidence="7">
    <location>
        <begin position="65"/>
        <end position="83"/>
    </location>
</feature>
<feature type="compositionally biased region" description="Basic residues" evidence="7">
    <location>
        <begin position="1"/>
        <end position="12"/>
    </location>
</feature>
<organism evidence="9 10">
    <name type="scientific">Magnusiomyces paraingens</name>
    <dbReference type="NCBI Taxonomy" id="2606893"/>
    <lineage>
        <taxon>Eukaryota</taxon>
        <taxon>Fungi</taxon>
        <taxon>Dikarya</taxon>
        <taxon>Ascomycota</taxon>
        <taxon>Saccharomycotina</taxon>
        <taxon>Dipodascomycetes</taxon>
        <taxon>Dipodascales</taxon>
        <taxon>Dipodascaceae</taxon>
        <taxon>Magnusiomyces</taxon>
    </lineage>
</organism>
<proteinExistence type="predicted"/>
<dbReference type="CDD" id="cd15737">
    <property type="entry name" value="FYVE2_Vac1p_like"/>
    <property type="match status" value="1"/>
</dbReference>
<feature type="region of interest" description="Disordered" evidence="7">
    <location>
        <begin position="158"/>
        <end position="193"/>
    </location>
</feature>
<dbReference type="InterPro" id="IPR013083">
    <property type="entry name" value="Znf_RING/FYVE/PHD"/>
</dbReference>
<accession>A0A5E8B906</accession>
<dbReference type="GO" id="GO:0032266">
    <property type="term" value="F:phosphatidylinositol-3-phosphate binding"/>
    <property type="evidence" value="ECO:0007669"/>
    <property type="project" value="UniProtKB-ARBA"/>
</dbReference>
<evidence type="ECO:0000313" key="9">
    <source>
        <dbReference type="EMBL" id="VVT47345.1"/>
    </source>
</evidence>
<dbReference type="SUPFAM" id="SSF140125">
    <property type="entry name" value="Rabenosyn-5 Rab-binding domain-like"/>
    <property type="match status" value="1"/>
</dbReference>
<evidence type="ECO:0000256" key="7">
    <source>
        <dbReference type="SAM" id="MobiDB-lite"/>
    </source>
</evidence>
<dbReference type="GO" id="GO:0006281">
    <property type="term" value="P:DNA repair"/>
    <property type="evidence" value="ECO:0007669"/>
    <property type="project" value="UniProtKB-KW"/>
</dbReference>
<evidence type="ECO:0000256" key="1">
    <source>
        <dbReference type="ARBA" id="ARBA00022723"/>
    </source>
</evidence>
<dbReference type="GeneID" id="43580486"/>
<feature type="compositionally biased region" description="Acidic residues" evidence="7">
    <location>
        <begin position="607"/>
        <end position="625"/>
    </location>
</feature>
<gene>
    <name evidence="9" type="ORF">SAPINGB_P001665</name>
</gene>
<dbReference type="CDD" id="cd15761">
    <property type="entry name" value="FYVE1_Vac1p_like"/>
    <property type="match status" value="1"/>
</dbReference>
<dbReference type="EMBL" id="CABVLU010000001">
    <property type="protein sequence ID" value="VVT47345.1"/>
    <property type="molecule type" value="Genomic_DNA"/>
</dbReference>
<dbReference type="PANTHER" id="PTHR13510:SF44">
    <property type="entry name" value="RABENOSYN-5"/>
    <property type="match status" value="1"/>
</dbReference>
<dbReference type="InterPro" id="IPR021565">
    <property type="entry name" value="Rbsn_Rab-bd"/>
</dbReference>
<dbReference type="SMART" id="SM00734">
    <property type="entry name" value="ZnF_Rad18"/>
    <property type="match status" value="1"/>
</dbReference>
<dbReference type="GO" id="GO:0003677">
    <property type="term" value="F:DNA binding"/>
    <property type="evidence" value="ECO:0007669"/>
    <property type="project" value="InterPro"/>
</dbReference>
<sequence length="694" mass="77354">MSSTGSRRHGRVLGHAVAVNPAKPPSVMVPSAAALSPLPPSSLTQSTPTAIPTLTVSPSSPGRIDSPLSLTSVDSSSSSLTSDEQVNSPSLVCPICNETMVTLLQLNRHIDDTHSEIEKKDEDILKSWFKKKVEQARQLPSVSLFNNKFAKLDIFDSEDSGTSPPLSSSDALGTSPKKSVTAPTAPPIPRFTVTKEHWQKPTSYDKCSDIVCDKALNTRNGSVNCRKCGKLFCTEHTRYQMKLDKNAQHDPINGIWSRCCETCFKSREGYFDTTGSVVDISKDFFAARQKKMDIQELEVNKLEKRLAKLISALTDPKFSSNDNSSVLTYSKANQRRDAEKSVIKWQADAVVHNCPICGHHFGYTLRKHHCRLCGRVICANLTTNCSREVPISLLVEKLDSDGGDIMESISFYRNGGSNGDQYSSQHYHHGKHTSAHAIRIQISRANDISIRLCQECKNTLFARRNFEADLRASAKPAIVGAYEALMRIRRSIDVTLPQFQRLLAEVNDLKKEPSEDTLLEAGKIRKRLMDGFVQLDNASRRVQKVGTTTETEVRLKKQIVVDITQYLQDHMIPLKALPRVLKKNNSSENQAAAVAETSATSGAGEIEQGEEEEEEEEEDDDDDGGENLSEHEVKELQEQLIILEEQRFLVSKMISEASAKRRFDEIQPLQQSVDDLESEMTKVRTRLGKRNQII</sequence>
<keyword evidence="2" id="KW-0227">DNA damage</keyword>
<dbReference type="PANTHER" id="PTHR13510">
    <property type="entry name" value="FYVE-FINGER-CONTAINING RAB5 EFFECTOR PROTEIN RABENOSYN-5-RELATED"/>
    <property type="match status" value="1"/>
</dbReference>
<dbReference type="Proteomes" id="UP000398389">
    <property type="component" value="Unassembled WGS sequence"/>
</dbReference>
<dbReference type="InterPro" id="IPR000306">
    <property type="entry name" value="Znf_FYVE"/>
</dbReference>
<keyword evidence="1" id="KW-0479">Metal-binding</keyword>
<evidence type="ECO:0000313" key="10">
    <source>
        <dbReference type="Proteomes" id="UP000398389"/>
    </source>
</evidence>
<feature type="compositionally biased region" description="Low complexity" evidence="7">
    <location>
        <begin position="30"/>
        <end position="50"/>
    </location>
</feature>
<keyword evidence="4" id="KW-0862">Zinc</keyword>
<name>A0A5E8B906_9ASCO</name>
<evidence type="ECO:0000256" key="2">
    <source>
        <dbReference type="ARBA" id="ARBA00022763"/>
    </source>
</evidence>
<keyword evidence="3 6" id="KW-0863">Zinc-finger</keyword>
<dbReference type="Pfam" id="PF11464">
    <property type="entry name" value="Rbsn"/>
    <property type="match status" value="1"/>
</dbReference>
<dbReference type="InterPro" id="IPR017455">
    <property type="entry name" value="Znf_FYVE-rel"/>
</dbReference>
<dbReference type="PROSITE" id="PS00028">
    <property type="entry name" value="ZINC_FINGER_C2H2_1"/>
    <property type="match status" value="1"/>
</dbReference>
<dbReference type="InterPro" id="IPR006642">
    <property type="entry name" value="Rad18_UBZ4"/>
</dbReference>
<keyword evidence="10" id="KW-1185">Reference proteome</keyword>